<evidence type="ECO:0000256" key="6">
    <source>
        <dbReference type="PIRSR" id="PIRSR620443-51"/>
    </source>
</evidence>
<gene>
    <name evidence="8" type="ORF">U0070_020777</name>
</gene>
<keyword evidence="9" id="KW-1185">Reference proteome</keyword>
<accession>A0AAW0IDY9</accession>
<evidence type="ECO:0000256" key="4">
    <source>
        <dbReference type="ARBA" id="ARBA00022525"/>
    </source>
</evidence>
<keyword evidence="3" id="KW-0202">Cytokine</keyword>
<keyword evidence="6" id="KW-1015">Disulfide bond</keyword>
<dbReference type="AlphaFoldDB" id="A0AAW0IDY9"/>
<dbReference type="SUPFAM" id="SSF47266">
    <property type="entry name" value="4-helical cytokines"/>
    <property type="match status" value="1"/>
</dbReference>
<dbReference type="InterPro" id="IPR020423">
    <property type="entry name" value="IL-10_CS"/>
</dbReference>
<evidence type="ECO:0000313" key="9">
    <source>
        <dbReference type="Proteomes" id="UP001488838"/>
    </source>
</evidence>
<protein>
    <submittedName>
        <fullName evidence="8">Uncharacterized protein</fullName>
    </submittedName>
</protein>
<dbReference type="InterPro" id="IPR020443">
    <property type="entry name" value="IL-10/19/20/24/26"/>
</dbReference>
<name>A0AAW0IDY9_MYOGA</name>
<feature type="disulfide bond" evidence="6">
    <location>
        <begin position="28"/>
        <end position="121"/>
    </location>
</feature>
<dbReference type="PANTHER" id="PTHR48482">
    <property type="entry name" value="INTERLEUKIN-19-RELATED"/>
    <property type="match status" value="1"/>
</dbReference>
<comment type="caution">
    <text evidence="8">The sequence shown here is derived from an EMBL/GenBank/DDBJ whole genome shotgun (WGS) entry which is preliminary data.</text>
</comment>
<keyword evidence="5 7" id="KW-0732">Signal</keyword>
<evidence type="ECO:0000256" key="5">
    <source>
        <dbReference type="ARBA" id="ARBA00022729"/>
    </source>
</evidence>
<evidence type="ECO:0000313" key="8">
    <source>
        <dbReference type="EMBL" id="KAK7812497.1"/>
    </source>
</evidence>
<dbReference type="PANTHER" id="PTHR48482:SF3">
    <property type="entry name" value="INTERLEUKIN-19"/>
    <property type="match status" value="1"/>
</dbReference>
<comment type="similarity">
    <text evidence="2">Belongs to the IL-10 family.</text>
</comment>
<evidence type="ECO:0000256" key="3">
    <source>
        <dbReference type="ARBA" id="ARBA00022514"/>
    </source>
</evidence>
<evidence type="ECO:0000256" key="2">
    <source>
        <dbReference type="ARBA" id="ARBA00008813"/>
    </source>
</evidence>
<dbReference type="GO" id="GO:0005125">
    <property type="term" value="F:cytokine activity"/>
    <property type="evidence" value="ECO:0007669"/>
    <property type="project" value="UniProtKB-KW"/>
</dbReference>
<evidence type="ECO:0000256" key="7">
    <source>
        <dbReference type="SAM" id="SignalP"/>
    </source>
</evidence>
<reference evidence="8 9" key="1">
    <citation type="journal article" date="2023" name="bioRxiv">
        <title>Conserved and derived expression patterns and positive selection on dental genes reveal complex evolutionary context of ever-growing rodent molars.</title>
        <authorList>
            <person name="Calamari Z.T."/>
            <person name="Song A."/>
            <person name="Cohen E."/>
            <person name="Akter M."/>
            <person name="Roy R.D."/>
            <person name="Hallikas O."/>
            <person name="Christensen M.M."/>
            <person name="Li P."/>
            <person name="Marangoni P."/>
            <person name="Jernvall J."/>
            <person name="Klein O.D."/>
        </authorList>
    </citation>
    <scope>NUCLEOTIDE SEQUENCE [LARGE SCALE GENOMIC DNA]</scope>
    <source>
        <strain evidence="8">V071</strain>
    </source>
</reference>
<proteinExistence type="inferred from homology"/>
<feature type="disulfide bond" evidence="6">
    <location>
        <begin position="75"/>
        <end position="138"/>
    </location>
</feature>
<sequence>MKTPCISRWLLGMALLLCSVHTRSLRRCLSSVDMDLIGLSICDIKKDLQTKDTFKNITILSSLKNLDSIKPVDVCCVTSHLLTFYRDTVFKDHLETSNEDMEKISKLSNSFLQMQRTLEQCVSQCVRESVHLRVHSQCNCSQEATNAIRIIQDNYNQVRAEESTGRTENEMLKRVQCVSLLSRPNHLLFPPVFMEGPSEPMPAKML</sequence>
<feature type="disulfide bond" evidence="6">
    <location>
        <begin position="76"/>
        <end position="140"/>
    </location>
</feature>
<feature type="signal peptide" evidence="7">
    <location>
        <begin position="1"/>
        <end position="22"/>
    </location>
</feature>
<dbReference type="GO" id="GO:0005615">
    <property type="term" value="C:extracellular space"/>
    <property type="evidence" value="ECO:0007669"/>
    <property type="project" value="UniProtKB-KW"/>
</dbReference>
<dbReference type="EMBL" id="JBBHLL010000151">
    <property type="protein sequence ID" value="KAK7812497.1"/>
    <property type="molecule type" value="Genomic_DNA"/>
</dbReference>
<comment type="subcellular location">
    <subcellularLocation>
        <location evidence="1">Secreted</location>
    </subcellularLocation>
</comment>
<keyword evidence="4" id="KW-0964">Secreted</keyword>
<dbReference type="InterPro" id="IPR009079">
    <property type="entry name" value="4_helix_cytokine-like_core"/>
</dbReference>
<feature type="chain" id="PRO_5043497277" evidence="7">
    <location>
        <begin position="23"/>
        <end position="206"/>
    </location>
</feature>
<dbReference type="Proteomes" id="UP001488838">
    <property type="component" value="Unassembled WGS sequence"/>
</dbReference>
<dbReference type="Gene3D" id="1.20.1250.10">
    <property type="match status" value="1"/>
</dbReference>
<organism evidence="8 9">
    <name type="scientific">Myodes glareolus</name>
    <name type="common">Bank vole</name>
    <name type="synonym">Clethrionomys glareolus</name>
    <dbReference type="NCBI Taxonomy" id="447135"/>
    <lineage>
        <taxon>Eukaryota</taxon>
        <taxon>Metazoa</taxon>
        <taxon>Chordata</taxon>
        <taxon>Craniata</taxon>
        <taxon>Vertebrata</taxon>
        <taxon>Euteleostomi</taxon>
        <taxon>Mammalia</taxon>
        <taxon>Eutheria</taxon>
        <taxon>Euarchontoglires</taxon>
        <taxon>Glires</taxon>
        <taxon>Rodentia</taxon>
        <taxon>Myomorpha</taxon>
        <taxon>Muroidea</taxon>
        <taxon>Cricetidae</taxon>
        <taxon>Arvicolinae</taxon>
        <taxon>Myodes</taxon>
    </lineage>
</organism>
<dbReference type="PROSITE" id="PS00520">
    <property type="entry name" value="INTERLEUKIN_10"/>
    <property type="match status" value="1"/>
</dbReference>
<evidence type="ECO:0000256" key="1">
    <source>
        <dbReference type="ARBA" id="ARBA00004613"/>
    </source>
</evidence>